<evidence type="ECO:0000313" key="2">
    <source>
        <dbReference type="EMBL" id="EIJ65772.1"/>
    </source>
</evidence>
<keyword evidence="3" id="KW-1185">Reference proteome</keyword>
<keyword evidence="1" id="KW-0812">Transmembrane</keyword>
<comment type="caution">
    <text evidence="2">The sequence shown here is derived from an EMBL/GenBank/DDBJ whole genome shotgun (WGS) entry which is preliminary data.</text>
</comment>
<protein>
    <submittedName>
        <fullName evidence="2">Uncharacterized protein</fullName>
    </submittedName>
</protein>
<dbReference type="OrthoDB" id="378198at2157"/>
<dbReference type="Proteomes" id="UP000003423">
    <property type="component" value="Unassembled WGS sequence"/>
</dbReference>
<organism evidence="2 3">
    <name type="scientific">Candidatus Nitrosopumilus salarius BD31</name>
    <dbReference type="NCBI Taxonomy" id="859350"/>
    <lineage>
        <taxon>Archaea</taxon>
        <taxon>Nitrososphaerota</taxon>
        <taxon>Nitrososphaeria</taxon>
        <taxon>Nitrosopumilales</taxon>
        <taxon>Nitrosopumilaceae</taxon>
        <taxon>Nitrosopumilus</taxon>
    </lineage>
</organism>
<dbReference type="EMBL" id="AEXL02000098">
    <property type="protein sequence ID" value="EIJ65772.1"/>
    <property type="molecule type" value="Genomic_DNA"/>
</dbReference>
<name>I3D229_9ARCH</name>
<evidence type="ECO:0000313" key="3">
    <source>
        <dbReference type="Proteomes" id="UP000003423"/>
    </source>
</evidence>
<feature type="transmembrane region" description="Helical" evidence="1">
    <location>
        <begin position="6"/>
        <end position="28"/>
    </location>
</feature>
<keyword evidence="1" id="KW-1133">Transmembrane helix</keyword>
<dbReference type="AlphaFoldDB" id="I3D229"/>
<dbReference type="PATRIC" id="fig|859350.6.peg.1198"/>
<keyword evidence="1" id="KW-0472">Membrane</keyword>
<accession>I3D229</accession>
<sequence length="110" mass="12905">MKTKLLIIIGIVLVAVFGIFIVYPNLILHLMYSDQYMLETAMSSDIVKSFDKMYPENKIRYVQALEQEPAIVFEMVHDQKMAFLAVGNFQEDHLAFMYHCSSFDYRTTFF</sequence>
<dbReference type="RefSeq" id="WP_008299782.1">
    <property type="nucleotide sequence ID" value="NZ_AEXL02000098.1"/>
</dbReference>
<evidence type="ECO:0000256" key="1">
    <source>
        <dbReference type="SAM" id="Phobius"/>
    </source>
</evidence>
<gene>
    <name evidence="2" type="ORF">BD31_I0819</name>
</gene>
<proteinExistence type="predicted"/>
<reference evidence="2 3" key="1">
    <citation type="journal article" date="2012" name="J. Bacteriol.">
        <title>Genome sequence of "Candidatus Nitrosopumilus salaria" BD31, an ammonia-oxidizing archaeon from the San Francisco Bay estuary.</title>
        <authorList>
            <person name="Mosier A.C."/>
            <person name="Allen E.E."/>
            <person name="Kim M."/>
            <person name="Ferriera S."/>
            <person name="Francis C.A."/>
        </authorList>
    </citation>
    <scope>NUCLEOTIDE SEQUENCE [LARGE SCALE GENOMIC DNA]</scope>
    <source>
        <strain evidence="2 3">BD31</strain>
    </source>
</reference>